<keyword evidence="1" id="KW-0378">Hydrolase</keyword>
<dbReference type="Proteomes" id="UP000259173">
    <property type="component" value="Unassembled WGS sequence"/>
</dbReference>
<dbReference type="GO" id="GO:0016787">
    <property type="term" value="F:hydrolase activity"/>
    <property type="evidence" value="ECO:0007669"/>
    <property type="project" value="UniProtKB-KW"/>
</dbReference>
<dbReference type="SUPFAM" id="SSF109604">
    <property type="entry name" value="HD-domain/PDEase-like"/>
    <property type="match status" value="1"/>
</dbReference>
<reference evidence="1 2" key="1">
    <citation type="journal article" date="2018" name="Nat. Biotechnol.">
        <title>A standardized bacterial taxonomy based on genome phylogeny substantially revises the tree of life.</title>
        <authorList>
            <person name="Parks D.H."/>
            <person name="Chuvochina M."/>
            <person name="Waite D.W."/>
            <person name="Rinke C."/>
            <person name="Skarshewski A."/>
            <person name="Chaumeil P.A."/>
            <person name="Hugenholtz P."/>
        </authorList>
    </citation>
    <scope>NUCLEOTIDE SEQUENCE [LARGE SCALE GENOMIC DNA]</scope>
    <source>
        <strain evidence="1">UBA8557</strain>
    </source>
</reference>
<organism evidence="1 2">
    <name type="scientific">Hyphomonas atlantica</name>
    <dbReference type="NCBI Taxonomy" id="1280948"/>
    <lineage>
        <taxon>Bacteria</taxon>
        <taxon>Pseudomonadati</taxon>
        <taxon>Pseudomonadota</taxon>
        <taxon>Alphaproteobacteria</taxon>
        <taxon>Hyphomonadales</taxon>
        <taxon>Hyphomonadaceae</taxon>
        <taxon>Hyphomonas</taxon>
    </lineage>
</organism>
<accession>A0A353YKZ0</accession>
<evidence type="ECO:0000313" key="2">
    <source>
        <dbReference type="Proteomes" id="UP000259173"/>
    </source>
</evidence>
<dbReference type="GeneID" id="92501619"/>
<dbReference type="AlphaFoldDB" id="A0A353YKZ0"/>
<proteinExistence type="predicted"/>
<sequence length="205" mass="23047">MTSRVKQSVKAPRVWQRMLSGRRLDLADPSPMDVEIEDIAHGLARVARWNGQTRGENAFSVAEHSVLVEDICRRLQPDLTPQQRLTALLHDSPEYVIGDMISPFKALLGESYKTIEARLQEAIHIRFGLRPVTPQKLKRLIKKADLICAWAEAIQLAGFSEDEANRLFGKPPEGTKLKLSPKAVPDAQAAFMKRYAQINKLLEPS</sequence>
<name>A0A353YKZ0_9PROT</name>
<dbReference type="EMBL" id="DMBR01000317">
    <property type="protein sequence ID" value="HAE94979.1"/>
    <property type="molecule type" value="Genomic_DNA"/>
</dbReference>
<comment type="caution">
    <text evidence="1">The sequence shown here is derived from an EMBL/GenBank/DDBJ whole genome shotgun (WGS) entry which is preliminary data.</text>
</comment>
<gene>
    <name evidence="1" type="ORF">DCG65_10485</name>
</gene>
<evidence type="ECO:0000313" key="1">
    <source>
        <dbReference type="EMBL" id="HAE94979.1"/>
    </source>
</evidence>
<dbReference type="RefSeq" id="WP_273241083.1">
    <property type="nucleotide sequence ID" value="NZ_CAMYIB010000006.1"/>
</dbReference>
<dbReference type="Gene3D" id="1.10.3210.10">
    <property type="entry name" value="Hypothetical protein af1432"/>
    <property type="match status" value="1"/>
</dbReference>
<dbReference type="Pfam" id="PF12917">
    <property type="entry name" value="YfbR-like"/>
    <property type="match status" value="1"/>
</dbReference>
<protein>
    <submittedName>
        <fullName evidence="1">HD family hydrolase</fullName>
    </submittedName>
</protein>